<feature type="compositionally biased region" description="Low complexity" evidence="1">
    <location>
        <begin position="354"/>
        <end position="366"/>
    </location>
</feature>
<evidence type="ECO:0008006" key="6">
    <source>
        <dbReference type="Google" id="ProtNLM"/>
    </source>
</evidence>
<sequence>MGGRSALLTRRRSRALAALAAASVAVLLSLALPTAADAEPETPPPSLVAPGPTITSPASGEFLGSASAVITGTKSAGSEVQVLAGASRVNVCTVRGERTTFSCSVSRLPSGPGIPLVAVQLLDGEDDLQSEPVILDILAPPAISGSDGMLTNGFMQGRGYPNATITLTVGGSSWTFPAGPDGNWAYVIPRSIGSGTHTVSATQFTTFSAPNSSDPSAPLPIRLDAEPPKAPTMTTPRGGSTIPATGAVYSGTGENGSTVEVFAVTSAGRDLQLCSTAVSGGAWSCSGSTLPPGSARITAFQTDAAGNVGPGSAPRALTVTAPPTTSPDPAPSTDAGDGATATPAAPANPPAASPEPSETTPAVPDATTPPPAAGPWEAVTPFTTGVPSALGAGELSWLRALVLAVLAVLLLLVPARMLATTVGARRVAASPLSVTGRNRVATHDDPAPMASAPGAVTTAILLVVIAGGIILFANPVHGQPEYLRVFLASVIAAALLNITGTLIPRAVASRLGIGSAEIRLFPRFLLSIAAVALLSRVLDLQPALLFGVVFTVSALAGTRAARGALAGIRIATLFVFGSVGWLASTLLGAPSGFVDTLLTEVANIAAVAGIGSAAILLIPLGKLDGRALLVWSRPIWFATAFVVLTVLFALLAPVVDVWQTNGAVLIGFLIVLAFGALGLSLWIWRRVVQPYLNAD</sequence>
<feature type="transmembrane region" description="Helical" evidence="2">
    <location>
        <begin position="661"/>
        <end position="684"/>
    </location>
</feature>
<feature type="transmembrane region" description="Helical" evidence="2">
    <location>
        <begin position="485"/>
        <end position="508"/>
    </location>
</feature>
<keyword evidence="2" id="KW-1133">Transmembrane helix</keyword>
<dbReference type="GO" id="GO:0005975">
    <property type="term" value="P:carbohydrate metabolic process"/>
    <property type="evidence" value="ECO:0007669"/>
    <property type="project" value="UniProtKB-ARBA"/>
</dbReference>
<dbReference type="Gene3D" id="2.60.40.10">
    <property type="entry name" value="Immunoglobulins"/>
    <property type="match status" value="2"/>
</dbReference>
<dbReference type="AlphaFoldDB" id="A0A3L6ZNM4"/>
<feature type="transmembrane region" description="Helical" evidence="2">
    <location>
        <begin position="568"/>
        <end position="589"/>
    </location>
</feature>
<feature type="compositionally biased region" description="Low complexity" evidence="1">
    <location>
        <begin position="331"/>
        <end position="345"/>
    </location>
</feature>
<evidence type="ECO:0000256" key="2">
    <source>
        <dbReference type="SAM" id="Phobius"/>
    </source>
</evidence>
<reference evidence="4 5" key="1">
    <citation type="submission" date="2018-10" db="EMBL/GenBank/DDBJ databases">
        <authorList>
            <person name="Li J."/>
        </authorList>
    </citation>
    <scope>NUCLEOTIDE SEQUENCE [LARGE SCALE GENOMIC DNA]</scope>
    <source>
        <strain evidence="4 5">CCTCC AB209002</strain>
    </source>
</reference>
<evidence type="ECO:0000256" key="3">
    <source>
        <dbReference type="SAM" id="SignalP"/>
    </source>
</evidence>
<comment type="caution">
    <text evidence="4">The sequence shown here is derived from an EMBL/GenBank/DDBJ whole genome shotgun (WGS) entry which is preliminary data.</text>
</comment>
<keyword evidence="3" id="KW-0732">Signal</keyword>
<feature type="region of interest" description="Disordered" evidence="1">
    <location>
        <begin position="207"/>
        <end position="243"/>
    </location>
</feature>
<feature type="transmembrane region" description="Helical" evidence="2">
    <location>
        <begin position="520"/>
        <end position="538"/>
    </location>
</feature>
<dbReference type="Proteomes" id="UP000270299">
    <property type="component" value="Unassembled WGS sequence"/>
</dbReference>
<feature type="transmembrane region" description="Helical" evidence="2">
    <location>
        <begin position="544"/>
        <end position="561"/>
    </location>
</feature>
<evidence type="ECO:0000313" key="4">
    <source>
        <dbReference type="EMBL" id="RLP69388.1"/>
    </source>
</evidence>
<proteinExistence type="predicted"/>
<feature type="transmembrane region" description="Helical" evidence="2">
    <location>
        <begin position="397"/>
        <end position="419"/>
    </location>
</feature>
<feature type="transmembrane region" description="Helical" evidence="2">
    <location>
        <begin position="455"/>
        <end position="473"/>
    </location>
</feature>
<keyword evidence="2" id="KW-0812">Transmembrane</keyword>
<feature type="transmembrane region" description="Helical" evidence="2">
    <location>
        <begin position="635"/>
        <end position="655"/>
    </location>
</feature>
<organism evidence="4 5">
    <name type="scientific">Mycetocola manganoxydans</name>
    <dbReference type="NCBI Taxonomy" id="699879"/>
    <lineage>
        <taxon>Bacteria</taxon>
        <taxon>Bacillati</taxon>
        <taxon>Actinomycetota</taxon>
        <taxon>Actinomycetes</taxon>
        <taxon>Micrococcales</taxon>
        <taxon>Microbacteriaceae</taxon>
        <taxon>Mycetocola</taxon>
    </lineage>
</organism>
<dbReference type="PROSITE" id="PS51318">
    <property type="entry name" value="TAT"/>
    <property type="match status" value="1"/>
</dbReference>
<dbReference type="EMBL" id="RCUV01000013">
    <property type="protein sequence ID" value="RLP69388.1"/>
    <property type="molecule type" value="Genomic_DNA"/>
</dbReference>
<protein>
    <recommendedName>
        <fullName evidence="6">Bacterial Ig-like domain-containing protein</fullName>
    </recommendedName>
</protein>
<evidence type="ECO:0000256" key="1">
    <source>
        <dbReference type="SAM" id="MobiDB-lite"/>
    </source>
</evidence>
<dbReference type="InterPro" id="IPR013783">
    <property type="entry name" value="Ig-like_fold"/>
</dbReference>
<evidence type="ECO:0000313" key="5">
    <source>
        <dbReference type="Proteomes" id="UP000270299"/>
    </source>
</evidence>
<name>A0A3L6ZNM4_9MICO</name>
<feature type="signal peptide" evidence="3">
    <location>
        <begin position="1"/>
        <end position="38"/>
    </location>
</feature>
<keyword evidence="2" id="KW-0472">Membrane</keyword>
<feature type="chain" id="PRO_5018005964" description="Bacterial Ig-like domain-containing protein" evidence="3">
    <location>
        <begin position="39"/>
        <end position="695"/>
    </location>
</feature>
<dbReference type="InterPro" id="IPR006311">
    <property type="entry name" value="TAT_signal"/>
</dbReference>
<feature type="transmembrane region" description="Helical" evidence="2">
    <location>
        <begin position="601"/>
        <end position="623"/>
    </location>
</feature>
<gene>
    <name evidence="4" type="ORF">D9V29_11750</name>
</gene>
<keyword evidence="5" id="KW-1185">Reference proteome</keyword>
<accession>A0A3L6ZNM4</accession>
<feature type="region of interest" description="Disordered" evidence="1">
    <location>
        <begin position="305"/>
        <end position="379"/>
    </location>
</feature>